<name>A0A6J6QR47_9ZZZZ</name>
<accession>A0A6J6QR47</accession>
<organism evidence="1">
    <name type="scientific">freshwater metagenome</name>
    <dbReference type="NCBI Taxonomy" id="449393"/>
    <lineage>
        <taxon>unclassified sequences</taxon>
        <taxon>metagenomes</taxon>
        <taxon>ecological metagenomes</taxon>
    </lineage>
</organism>
<evidence type="ECO:0000313" key="1">
    <source>
        <dbReference type="EMBL" id="CAB4712103.1"/>
    </source>
</evidence>
<sequence>MAPEPAHRSEPLPTSSLTVLDNGKTWQINVSWQQIQGRPEPVMVTLSSIGADGPLPNLSRPQPTDRDGFTYLDQDPFAVTAALIRKLPIGQHLATMRQMHARGLNDEATALRSIGASDHAQHVADLAYRWGTPQRGAPLRLEVLTKVADEYRHAQRLGTNVYATIAAACGISPSTASKRIMAARRAGLLGPAVPGRAGEATNQKGKS</sequence>
<proteinExistence type="predicted"/>
<gene>
    <name evidence="1" type="ORF">UFOPK2602_01220</name>
</gene>
<dbReference type="AlphaFoldDB" id="A0A6J6QR47"/>
<reference evidence="1" key="1">
    <citation type="submission" date="2020-05" db="EMBL/GenBank/DDBJ databases">
        <authorList>
            <person name="Chiriac C."/>
            <person name="Salcher M."/>
            <person name="Ghai R."/>
            <person name="Kavagutti S V."/>
        </authorList>
    </citation>
    <scope>NUCLEOTIDE SEQUENCE</scope>
</reference>
<dbReference type="EMBL" id="CAEZXX010000077">
    <property type="protein sequence ID" value="CAB4712103.1"/>
    <property type="molecule type" value="Genomic_DNA"/>
</dbReference>
<protein>
    <submittedName>
        <fullName evidence="1">Unannotated protein</fullName>
    </submittedName>
</protein>